<feature type="region of interest" description="Disordered" evidence="1">
    <location>
        <begin position="1"/>
        <end position="31"/>
    </location>
</feature>
<dbReference type="EMBL" id="CP053586">
    <property type="protein sequence ID" value="WNZ21684.1"/>
    <property type="molecule type" value="Genomic_DNA"/>
</dbReference>
<name>A0AA96WAU1_9CYAN</name>
<keyword evidence="2" id="KW-1133">Transmembrane helix</keyword>
<evidence type="ECO:0000256" key="2">
    <source>
        <dbReference type="SAM" id="Phobius"/>
    </source>
</evidence>
<accession>A0AA96WAU1</accession>
<feature type="compositionally biased region" description="Polar residues" evidence="1">
    <location>
        <begin position="86"/>
        <end position="98"/>
    </location>
</feature>
<keyword evidence="2" id="KW-0812">Transmembrane</keyword>
<feature type="transmembrane region" description="Helical" evidence="2">
    <location>
        <begin position="38"/>
        <end position="60"/>
    </location>
</feature>
<feature type="compositionally biased region" description="Low complexity" evidence="1">
    <location>
        <begin position="1"/>
        <end position="13"/>
    </location>
</feature>
<keyword evidence="2" id="KW-0472">Membrane</keyword>
<reference evidence="3" key="1">
    <citation type="submission" date="2020-05" db="EMBL/GenBank/DDBJ databases">
        <authorList>
            <person name="Zhu T."/>
            <person name="Keshari N."/>
            <person name="Lu X."/>
        </authorList>
    </citation>
    <scope>NUCLEOTIDE SEQUENCE</scope>
    <source>
        <strain evidence="3">NK1-12</strain>
    </source>
</reference>
<sequence length="297" mass="32194">MSRQQTVRSQVRQPIRPSQDTSKPGIPAKSSRQSPLQFVFLLLQGYIPLLWLAAFAILIGSTTAAVMSIMDPDASVKYSNQQHSALASVDSQLPSPQTDLPPDLPEPSTQQLPVIQPSPAFASNADAEAQVNSSQARTASKQAFKPRQAAEPTSPFSAGGAILLSCAAGCFLLSQWLKPNAAVKVAKTRRLRSKKLPQARSQASNLPQTIPQTQPMTPAPSKAELLLPPLQPIAQPSFTLSEPLSSTRRPEQAHQSEAAEVKATVLPAHQSHPLDWEEPSLADSLDLRQRRPLSYWL</sequence>
<organism evidence="3">
    <name type="scientific">Leptolyngbya sp. NK1-12</name>
    <dbReference type="NCBI Taxonomy" id="2547451"/>
    <lineage>
        <taxon>Bacteria</taxon>
        <taxon>Bacillati</taxon>
        <taxon>Cyanobacteriota</taxon>
        <taxon>Cyanophyceae</taxon>
        <taxon>Leptolyngbyales</taxon>
        <taxon>Leptolyngbyaceae</taxon>
        <taxon>Leptolyngbya group</taxon>
        <taxon>Leptolyngbya</taxon>
    </lineage>
</organism>
<feature type="region of interest" description="Disordered" evidence="1">
    <location>
        <begin position="192"/>
        <end position="218"/>
    </location>
</feature>
<evidence type="ECO:0000313" key="3">
    <source>
        <dbReference type="EMBL" id="WNZ21684.1"/>
    </source>
</evidence>
<feature type="region of interest" description="Disordered" evidence="1">
    <location>
        <begin position="86"/>
        <end position="112"/>
    </location>
</feature>
<feature type="region of interest" description="Disordered" evidence="1">
    <location>
        <begin position="130"/>
        <end position="152"/>
    </location>
</feature>
<gene>
    <name evidence="3" type="ORF">HJG54_01585</name>
</gene>
<dbReference type="AlphaFoldDB" id="A0AA96WAU1"/>
<proteinExistence type="predicted"/>
<evidence type="ECO:0000256" key="1">
    <source>
        <dbReference type="SAM" id="MobiDB-lite"/>
    </source>
</evidence>
<protein>
    <submittedName>
        <fullName evidence="3">Uncharacterized protein</fullName>
    </submittedName>
</protein>
<feature type="compositionally biased region" description="Polar residues" evidence="1">
    <location>
        <begin position="130"/>
        <end position="141"/>
    </location>
</feature>
<feature type="region of interest" description="Disordered" evidence="1">
    <location>
        <begin position="240"/>
        <end position="283"/>
    </location>
</feature>
<dbReference type="RefSeq" id="WP_316432967.1">
    <property type="nucleotide sequence ID" value="NZ_CP053586.1"/>
</dbReference>
<feature type="compositionally biased region" description="Low complexity" evidence="1">
    <location>
        <begin position="207"/>
        <end position="218"/>
    </location>
</feature>
<feature type="compositionally biased region" description="Basic and acidic residues" evidence="1">
    <location>
        <begin position="248"/>
        <end position="260"/>
    </location>
</feature>